<dbReference type="Proteomes" id="UP001596105">
    <property type="component" value="Unassembled WGS sequence"/>
</dbReference>
<evidence type="ECO:0000313" key="2">
    <source>
        <dbReference type="EMBL" id="MFC5472109.1"/>
    </source>
</evidence>
<keyword evidence="1" id="KW-0472">Membrane</keyword>
<comment type="caution">
    <text evidence="2">The sequence shown here is derived from an EMBL/GenBank/DDBJ whole genome shotgun (WGS) entry which is preliminary data.</text>
</comment>
<keyword evidence="1" id="KW-0812">Transmembrane</keyword>
<protein>
    <submittedName>
        <fullName evidence="2">Uncharacterized protein</fullName>
    </submittedName>
</protein>
<dbReference type="RefSeq" id="WP_209751955.1">
    <property type="nucleotide sequence ID" value="NZ_JBHSMH010000115.1"/>
</dbReference>
<proteinExistence type="predicted"/>
<accession>A0ABW0M1S0</accession>
<gene>
    <name evidence="2" type="ORF">ACFPPD_25845</name>
</gene>
<name>A0ABW0M1S0_9BACL</name>
<sequence>MNTLTLYEISEELKNTIQNMINKVNNMRKKNLSIIISAILIIYIVFFPSPTAEIAVRKHLLFTFHPIKAFSNSVQEGTIKNDPKYGDLYEVDGINTPLIYVKKFSLGWRVTSSGTGP</sequence>
<feature type="transmembrane region" description="Helical" evidence="1">
    <location>
        <begin position="32"/>
        <end position="49"/>
    </location>
</feature>
<evidence type="ECO:0000313" key="3">
    <source>
        <dbReference type="Proteomes" id="UP001596105"/>
    </source>
</evidence>
<reference evidence="3" key="1">
    <citation type="journal article" date="2019" name="Int. J. Syst. Evol. Microbiol.">
        <title>The Global Catalogue of Microorganisms (GCM) 10K type strain sequencing project: providing services to taxonomists for standard genome sequencing and annotation.</title>
        <authorList>
            <consortium name="The Broad Institute Genomics Platform"/>
            <consortium name="The Broad Institute Genome Sequencing Center for Infectious Disease"/>
            <person name="Wu L."/>
            <person name="Ma J."/>
        </authorList>
    </citation>
    <scope>NUCLEOTIDE SEQUENCE [LARGE SCALE GENOMIC DNA]</scope>
    <source>
        <strain evidence="3">CCUG 57113</strain>
    </source>
</reference>
<keyword evidence="3" id="KW-1185">Reference proteome</keyword>
<keyword evidence="1" id="KW-1133">Transmembrane helix</keyword>
<evidence type="ECO:0000256" key="1">
    <source>
        <dbReference type="SAM" id="Phobius"/>
    </source>
</evidence>
<organism evidence="2 3">
    <name type="scientific">Cohnella suwonensis</name>
    <dbReference type="NCBI Taxonomy" id="696072"/>
    <lineage>
        <taxon>Bacteria</taxon>
        <taxon>Bacillati</taxon>
        <taxon>Bacillota</taxon>
        <taxon>Bacilli</taxon>
        <taxon>Bacillales</taxon>
        <taxon>Paenibacillaceae</taxon>
        <taxon>Cohnella</taxon>
    </lineage>
</organism>
<dbReference type="EMBL" id="JBHSMH010000115">
    <property type="protein sequence ID" value="MFC5472109.1"/>
    <property type="molecule type" value="Genomic_DNA"/>
</dbReference>